<dbReference type="Proteomes" id="UP000597444">
    <property type="component" value="Unassembled WGS sequence"/>
</dbReference>
<evidence type="ECO:0000313" key="2">
    <source>
        <dbReference type="Proteomes" id="UP000597444"/>
    </source>
</evidence>
<organism evidence="1 2">
    <name type="scientific">Reticulibacter mediterranei</name>
    <dbReference type="NCBI Taxonomy" id="2778369"/>
    <lineage>
        <taxon>Bacteria</taxon>
        <taxon>Bacillati</taxon>
        <taxon>Chloroflexota</taxon>
        <taxon>Ktedonobacteria</taxon>
        <taxon>Ktedonobacterales</taxon>
        <taxon>Reticulibacteraceae</taxon>
        <taxon>Reticulibacter</taxon>
    </lineage>
</organism>
<dbReference type="AlphaFoldDB" id="A0A8J3IFA3"/>
<dbReference type="RefSeq" id="WP_220205032.1">
    <property type="nucleotide sequence ID" value="NZ_BNJK01000001.1"/>
</dbReference>
<proteinExistence type="predicted"/>
<keyword evidence="2" id="KW-1185">Reference proteome</keyword>
<comment type="caution">
    <text evidence="1">The sequence shown here is derived from an EMBL/GenBank/DDBJ whole genome shotgun (WGS) entry which is preliminary data.</text>
</comment>
<dbReference type="EMBL" id="BNJK01000001">
    <property type="protein sequence ID" value="GHO94289.1"/>
    <property type="molecule type" value="Genomic_DNA"/>
</dbReference>
<name>A0A8J3IFA3_9CHLR</name>
<dbReference type="PANTHER" id="PTHR34613">
    <property type="entry name" value="SLL0800 PROTEIN"/>
    <property type="match status" value="1"/>
</dbReference>
<gene>
    <name evidence="1" type="ORF">KSF_043370</name>
</gene>
<evidence type="ECO:0000313" key="1">
    <source>
        <dbReference type="EMBL" id="GHO94289.1"/>
    </source>
</evidence>
<reference evidence="1" key="1">
    <citation type="submission" date="2020-10" db="EMBL/GenBank/DDBJ databases">
        <title>Taxonomic study of unclassified bacteria belonging to the class Ktedonobacteria.</title>
        <authorList>
            <person name="Yabe S."/>
            <person name="Wang C.M."/>
            <person name="Zheng Y."/>
            <person name="Sakai Y."/>
            <person name="Cavaletti L."/>
            <person name="Monciardini P."/>
            <person name="Donadio S."/>
        </authorList>
    </citation>
    <scope>NUCLEOTIDE SEQUENCE</scope>
    <source>
        <strain evidence="1">ID150040</strain>
    </source>
</reference>
<protein>
    <recommendedName>
        <fullName evidence="3">DUF4351 domain-containing protein</fullName>
    </recommendedName>
</protein>
<sequence length="300" mass="34417">MIPKPYDNGMRRLMAICAQDFLDWLHPGSFFTGKMSGKFESFEIEADAMHETIFCDEQILAHFEFQSTTDPAMAQRLLEYIVIAFRHYKCPVISYVIYLKPCKNVPKTPFVLKSADGEEILRLNYHVVMLAEIPYETLLAKGLRGLLPLVPLAAGGAKQEVIEEVIQRLLPAHDTIAKELLALARLFASLAFDKEDRENQEWIKRRFIVLQDIFRDTPAYQYTLEEGREEERQRHLQTQRNLLMIIVQARFPTLNKLAQKQTAKIKDVTILERVLAGVGTALTLEDAQHALLNWSDTNAN</sequence>
<dbReference type="PANTHER" id="PTHR34613:SF1">
    <property type="entry name" value="SLL6017 PROTEIN"/>
    <property type="match status" value="1"/>
</dbReference>
<accession>A0A8J3IFA3</accession>
<evidence type="ECO:0008006" key="3">
    <source>
        <dbReference type="Google" id="ProtNLM"/>
    </source>
</evidence>